<dbReference type="AlphaFoldDB" id="A0AAW0X9V6"/>
<dbReference type="Proteomes" id="UP001445076">
    <property type="component" value="Unassembled WGS sequence"/>
</dbReference>
<evidence type="ECO:0000313" key="2">
    <source>
        <dbReference type="Proteomes" id="UP001445076"/>
    </source>
</evidence>
<organism evidence="1 2">
    <name type="scientific">Cherax quadricarinatus</name>
    <name type="common">Australian red claw crayfish</name>
    <dbReference type="NCBI Taxonomy" id="27406"/>
    <lineage>
        <taxon>Eukaryota</taxon>
        <taxon>Metazoa</taxon>
        <taxon>Ecdysozoa</taxon>
        <taxon>Arthropoda</taxon>
        <taxon>Crustacea</taxon>
        <taxon>Multicrustacea</taxon>
        <taxon>Malacostraca</taxon>
        <taxon>Eumalacostraca</taxon>
        <taxon>Eucarida</taxon>
        <taxon>Decapoda</taxon>
        <taxon>Pleocyemata</taxon>
        <taxon>Astacidea</taxon>
        <taxon>Parastacoidea</taxon>
        <taxon>Parastacidae</taxon>
        <taxon>Cherax</taxon>
    </lineage>
</organism>
<keyword evidence="2" id="KW-1185">Reference proteome</keyword>
<comment type="caution">
    <text evidence="1">The sequence shown here is derived from an EMBL/GenBank/DDBJ whole genome shotgun (WGS) entry which is preliminary data.</text>
</comment>
<sequence length="143" mass="16467">MVHKIFSELRAHRPYTLLHDHDSLPEKVWLYPEEGWARVCCNSHWLLKTPWWSTRHCYILEVEGTKKHRTVGRVLPARAGEVVVEGSFRGVTDGDFRLVLTSTVTPADQQRGYLMTGSLEKGDRKLGRWQTTHLAVTKRSGFP</sequence>
<accession>A0AAW0X9V6</accession>
<proteinExistence type="predicted"/>
<reference evidence="1 2" key="1">
    <citation type="journal article" date="2024" name="BMC Genomics">
        <title>Genome assembly of redclaw crayfish (Cherax quadricarinatus) provides insights into its immune adaptation and hypoxia tolerance.</title>
        <authorList>
            <person name="Liu Z."/>
            <person name="Zheng J."/>
            <person name="Li H."/>
            <person name="Fang K."/>
            <person name="Wang S."/>
            <person name="He J."/>
            <person name="Zhou D."/>
            <person name="Weng S."/>
            <person name="Chi M."/>
            <person name="Gu Z."/>
            <person name="He J."/>
            <person name="Li F."/>
            <person name="Wang M."/>
        </authorList>
    </citation>
    <scope>NUCLEOTIDE SEQUENCE [LARGE SCALE GENOMIC DNA]</scope>
    <source>
        <strain evidence="1">ZL_2023a</strain>
    </source>
</reference>
<protein>
    <submittedName>
        <fullName evidence="1">Uncharacterized protein</fullName>
    </submittedName>
</protein>
<name>A0AAW0X9V6_CHEQU</name>
<evidence type="ECO:0000313" key="1">
    <source>
        <dbReference type="EMBL" id="KAK8741255.1"/>
    </source>
</evidence>
<gene>
    <name evidence="1" type="ORF">OTU49_002579</name>
</gene>
<dbReference type="EMBL" id="JARKIK010000031">
    <property type="protein sequence ID" value="KAK8741255.1"/>
    <property type="molecule type" value="Genomic_DNA"/>
</dbReference>